<dbReference type="SUPFAM" id="SSF53474">
    <property type="entry name" value="alpha/beta-Hydrolases"/>
    <property type="match status" value="1"/>
</dbReference>
<protein>
    <submittedName>
        <fullName evidence="1">PHB de-polymerase domain protein</fullName>
    </submittedName>
</protein>
<dbReference type="OrthoDB" id="9767934at2"/>
<comment type="caution">
    <text evidence="1">The sequence shown here is derived from an EMBL/GenBank/DDBJ whole genome shotgun (WGS) entry which is preliminary data.</text>
</comment>
<dbReference type="InterPro" id="IPR051321">
    <property type="entry name" value="PHA/PHB_synthase"/>
</dbReference>
<reference evidence="1 2" key="1">
    <citation type="journal article" date="2014" name="ISME J.">
        <title>Candidatus Competibacter-lineage genomes retrieved from metagenomes reveal functional metabolic diversity.</title>
        <authorList>
            <person name="McIlroy S.J."/>
            <person name="Albertsen M."/>
            <person name="Andresen E.K."/>
            <person name="Saunders A.M."/>
            <person name="Kristiansen R."/>
            <person name="Stokholm-Bjerregaard M."/>
            <person name="Nielsen K.L."/>
            <person name="Nielsen P.H."/>
        </authorList>
    </citation>
    <scope>NUCLEOTIDE SEQUENCE [LARGE SCALE GENOMIC DNA]</scope>
    <source>
        <strain evidence="1 2">Run_B_J11</strain>
    </source>
</reference>
<organism evidence="1 2">
    <name type="scientific">Candidatus Contendobacter odensis Run_B_J11</name>
    <dbReference type="NCBI Taxonomy" id="1400861"/>
    <lineage>
        <taxon>Bacteria</taxon>
        <taxon>Pseudomonadati</taxon>
        <taxon>Pseudomonadota</taxon>
        <taxon>Gammaproteobacteria</taxon>
        <taxon>Candidatus Competibacteraceae</taxon>
        <taxon>Candidatus Contendibacter</taxon>
    </lineage>
</organism>
<dbReference type="EMBL" id="CBTK010000161">
    <property type="protein sequence ID" value="CDH45470.1"/>
    <property type="molecule type" value="Genomic_DNA"/>
</dbReference>
<keyword evidence="2" id="KW-1185">Reference proteome</keyword>
<name>A0A7U7J4C1_9GAMM</name>
<dbReference type="Proteomes" id="UP000019184">
    <property type="component" value="Unassembled WGS sequence"/>
</dbReference>
<accession>A0A7U7J4C1</accession>
<dbReference type="RefSeq" id="WP_034433205.1">
    <property type="nucleotide sequence ID" value="NZ_CBTK010000161.1"/>
</dbReference>
<dbReference type="PANTHER" id="PTHR36837">
    <property type="entry name" value="POLY(3-HYDROXYALKANOATE) POLYMERASE SUBUNIT PHAC"/>
    <property type="match status" value="1"/>
</dbReference>
<dbReference type="AlphaFoldDB" id="A0A7U7J4C1"/>
<dbReference type="PANTHER" id="PTHR36837:SF2">
    <property type="entry name" value="POLY(3-HYDROXYALKANOATE) POLYMERASE SUBUNIT PHAC"/>
    <property type="match status" value="1"/>
</dbReference>
<dbReference type="InterPro" id="IPR024501">
    <property type="entry name" value="DUF3141"/>
</dbReference>
<evidence type="ECO:0000313" key="1">
    <source>
        <dbReference type="EMBL" id="CDH45470.1"/>
    </source>
</evidence>
<proteinExistence type="predicted"/>
<dbReference type="Gene3D" id="3.40.50.1820">
    <property type="entry name" value="alpha/beta hydrolase"/>
    <property type="match status" value="1"/>
</dbReference>
<evidence type="ECO:0000313" key="2">
    <source>
        <dbReference type="Proteomes" id="UP000019184"/>
    </source>
</evidence>
<dbReference type="InterPro" id="IPR029058">
    <property type="entry name" value="AB_hydrolase_fold"/>
</dbReference>
<dbReference type="Pfam" id="PF11339">
    <property type="entry name" value="DUF3141"/>
    <property type="match status" value="1"/>
</dbReference>
<sequence length="383" mass="42977">MTDPSSSSLSLTRQYEHSVPAFWPLALMAEMGQEGLEIFKRNLDFAKEIKKEEFELKPVWATPNDILLDLNTLRLRDFSTPAARREQGVIPTLIDAPYAGHTSTVADYAPGQSLVETLQTGGIRRVLCLDWKSATKAMKDFNTDIYLAEINVAVDDLGGAVNLIGLCQGGWMAAMYAARYPDKVTTLVTAGAPLDADAGDGFIKKIAQDQPMSFFEELVTMGGGLMRGKFMLAGWKGMHPEEHYFKKYLELYDQIEDPAYLKKNEEFERWYENPLDLPGRWYLQVIQQLFKDNRFYKGEFVALGQTIGLHDIICPTFLMAGKGDDITPYPQVFEAEKKLSTPKDKIVKKLVPGGHIGLFMGSRTLKESWPGVIAWIKQECPSA</sequence>
<gene>
    <name evidence="1" type="ORF">BN874_2430014</name>
</gene>